<evidence type="ECO:0008006" key="4">
    <source>
        <dbReference type="Google" id="ProtNLM"/>
    </source>
</evidence>
<sequence length="203" mass="22016">MPISSSVKRGLVLKQTGLVLLIALIVLVVMSLGSIALVRSMIATNQLANNLALRQGTTAAADVALEKARYWLVATSIRQPRTLDQESRANGYSPINIDTPVEGNHWADDVAWVWANPSSGNTALAQSTGIAKTSNANGYSVAYFIQRNCKTAGRKTPNDSACDLQKMSPSAQESKSIYQMTYQITVRVQGPKDTVSFYQSTLY</sequence>
<name>A0A7G3G5N7_9NEIS</name>
<reference evidence="2 3" key="1">
    <citation type="submission" date="2018-01" db="EMBL/GenBank/DDBJ databases">
        <title>Genome sequence of Iodobacter sp. strain PCH194 isolated from Indian Trans-Himalaya.</title>
        <authorList>
            <person name="Kumar V."/>
            <person name="Thakur V."/>
            <person name="Kumar S."/>
            <person name="Singh D."/>
        </authorList>
    </citation>
    <scope>NUCLEOTIDE SEQUENCE [LARGE SCALE GENOMIC DNA]</scope>
    <source>
        <strain evidence="2 3">PCH194</strain>
    </source>
</reference>
<dbReference type="EMBL" id="CP025781">
    <property type="protein sequence ID" value="QBC42373.1"/>
    <property type="molecule type" value="Genomic_DNA"/>
</dbReference>
<protein>
    <recommendedName>
        <fullName evidence="4">Tfp pilus assembly protein PilX</fullName>
    </recommendedName>
</protein>
<gene>
    <name evidence="2" type="ORF">C1H71_01550</name>
</gene>
<evidence type="ECO:0000313" key="3">
    <source>
        <dbReference type="Proteomes" id="UP000515917"/>
    </source>
</evidence>
<keyword evidence="1" id="KW-0472">Membrane</keyword>
<keyword evidence="3" id="KW-1185">Reference proteome</keyword>
<organism evidence="2 3">
    <name type="scientific">Iodobacter fluviatilis</name>
    <dbReference type="NCBI Taxonomy" id="537"/>
    <lineage>
        <taxon>Bacteria</taxon>
        <taxon>Pseudomonadati</taxon>
        <taxon>Pseudomonadota</taxon>
        <taxon>Betaproteobacteria</taxon>
        <taxon>Neisseriales</taxon>
        <taxon>Chitinibacteraceae</taxon>
        <taxon>Iodobacter</taxon>
    </lineage>
</organism>
<evidence type="ECO:0000313" key="2">
    <source>
        <dbReference type="EMBL" id="QBC42373.1"/>
    </source>
</evidence>
<accession>A0A7G3G5N7</accession>
<evidence type="ECO:0000256" key="1">
    <source>
        <dbReference type="SAM" id="Phobius"/>
    </source>
</evidence>
<dbReference type="RefSeq" id="WP_130104996.1">
    <property type="nucleotide sequence ID" value="NZ_CP025781.1"/>
</dbReference>
<dbReference type="Proteomes" id="UP000515917">
    <property type="component" value="Chromosome"/>
</dbReference>
<proteinExistence type="predicted"/>
<keyword evidence="1" id="KW-0812">Transmembrane</keyword>
<keyword evidence="1" id="KW-1133">Transmembrane helix</keyword>
<feature type="transmembrane region" description="Helical" evidence="1">
    <location>
        <begin position="18"/>
        <end position="38"/>
    </location>
</feature>
<dbReference type="AlphaFoldDB" id="A0A7G3G5N7"/>
<dbReference type="KEGG" id="ifl:C1H71_01550"/>